<dbReference type="AlphaFoldDB" id="A0A6J2X9P5"/>
<dbReference type="GeneID" id="115876346"/>
<keyword evidence="2" id="KW-1185">Reference proteome</keyword>
<dbReference type="InterPro" id="IPR014710">
    <property type="entry name" value="RmlC-like_jellyroll"/>
</dbReference>
<dbReference type="SUPFAM" id="SSF51197">
    <property type="entry name" value="Clavaminate synthase-like"/>
    <property type="match status" value="1"/>
</dbReference>
<evidence type="ECO:0000313" key="3">
    <source>
        <dbReference type="RefSeq" id="XP_030747942.1"/>
    </source>
</evidence>
<accession>A0A6J2X9P5</accession>
<dbReference type="OrthoDB" id="415358at2759"/>
<sequence>MIEWIMITFLYMIMIKNQNKGEKTWRKKNEQKINNLKSKTKQYQAIFFPMIFSNNMFKNGLKVLYGESDHLLYYNQTVPEFPATDIDSKFPFQFFRKYVSRNYPLLIKGGAKDFPAVKKWNSQYFRKHYSEKRVTVTVTPNGYADGVASYEGKEYFFLPEETEMEFKDFLNVLHEQPLNYVAYIQQQNSNLTTHFSELLVDIEKEIDWASEAFDKEPDAVNFWMGDGRAITSMHKDPYENIYCVIDGYKDFILIPPLDLPYVPYKDYSVRQYQNVTTDSFDIAPVNNQEDISWIAVDPLQYNLIREYPDFFKKTRKFQVRVEKGDILYLPSLWFHHVRQSHECIAVNYWYDIEYSDPKYCYYQMLNELCRKSDRV</sequence>
<dbReference type="Proteomes" id="UP000504635">
    <property type="component" value="Unplaced"/>
</dbReference>
<dbReference type="KEGG" id="soy:115876346"/>
<dbReference type="InParanoid" id="A0A6J2X9P5"/>
<dbReference type="PROSITE" id="PS51184">
    <property type="entry name" value="JMJC"/>
    <property type="match status" value="1"/>
</dbReference>
<dbReference type="PANTHER" id="PTHR12461">
    <property type="entry name" value="HYPOXIA-INDUCIBLE FACTOR 1 ALPHA INHIBITOR-RELATED"/>
    <property type="match status" value="1"/>
</dbReference>
<organism evidence="2 3">
    <name type="scientific">Sitophilus oryzae</name>
    <name type="common">Rice weevil</name>
    <name type="synonym">Curculio oryzae</name>
    <dbReference type="NCBI Taxonomy" id="7048"/>
    <lineage>
        <taxon>Eukaryota</taxon>
        <taxon>Metazoa</taxon>
        <taxon>Ecdysozoa</taxon>
        <taxon>Arthropoda</taxon>
        <taxon>Hexapoda</taxon>
        <taxon>Insecta</taxon>
        <taxon>Pterygota</taxon>
        <taxon>Neoptera</taxon>
        <taxon>Endopterygota</taxon>
        <taxon>Coleoptera</taxon>
        <taxon>Polyphaga</taxon>
        <taxon>Cucujiformia</taxon>
        <taxon>Curculionidae</taxon>
        <taxon>Dryophthorinae</taxon>
        <taxon>Sitophilus</taxon>
    </lineage>
</organism>
<gene>
    <name evidence="3" type="primary">LOC115876346</name>
</gene>
<evidence type="ECO:0000313" key="2">
    <source>
        <dbReference type="Proteomes" id="UP000504635"/>
    </source>
</evidence>
<dbReference type="InterPro" id="IPR041667">
    <property type="entry name" value="Cupin_8"/>
</dbReference>
<name>A0A6J2X9P5_SITOR</name>
<dbReference type="Pfam" id="PF13621">
    <property type="entry name" value="Cupin_8"/>
    <property type="match status" value="1"/>
</dbReference>
<dbReference type="PANTHER" id="PTHR12461:SF99">
    <property type="entry name" value="BIFUNCTIONAL PEPTIDASE AND (3S)-LYSYL HYDROXYLASE JMJD7"/>
    <property type="match status" value="1"/>
</dbReference>
<dbReference type="Gene3D" id="2.60.120.10">
    <property type="entry name" value="Jelly Rolls"/>
    <property type="match status" value="1"/>
</dbReference>
<protein>
    <submittedName>
        <fullName evidence="3">Bifunctional peptidase and (3S)-lysyl hydroxylase Jmjd7-like</fullName>
    </submittedName>
</protein>
<proteinExistence type="predicted"/>
<evidence type="ECO:0000259" key="1">
    <source>
        <dbReference type="PROSITE" id="PS51184"/>
    </source>
</evidence>
<dbReference type="SMART" id="SM00558">
    <property type="entry name" value="JmjC"/>
    <property type="match status" value="1"/>
</dbReference>
<feature type="domain" description="JmjC" evidence="1">
    <location>
        <begin position="184"/>
        <end position="365"/>
    </location>
</feature>
<dbReference type="FunCoup" id="A0A6J2X9P5">
    <property type="interactions" value="1294"/>
</dbReference>
<reference evidence="3" key="1">
    <citation type="submission" date="2025-08" db="UniProtKB">
        <authorList>
            <consortium name="RefSeq"/>
        </authorList>
    </citation>
    <scope>IDENTIFICATION</scope>
    <source>
        <tissue evidence="3">Gonads</tissue>
    </source>
</reference>
<dbReference type="RefSeq" id="XP_030747942.1">
    <property type="nucleotide sequence ID" value="XM_030892082.1"/>
</dbReference>
<dbReference type="InterPro" id="IPR003347">
    <property type="entry name" value="JmjC_dom"/>
</dbReference>